<proteinExistence type="inferred from homology"/>
<comment type="caution">
    <text evidence="3">The sequence shown here is derived from an EMBL/GenBank/DDBJ whole genome shotgun (WGS) entry which is preliminary data.</text>
</comment>
<dbReference type="PANTHER" id="PTHR46696:SF1">
    <property type="entry name" value="CYTOCHROME P450 YJIB-RELATED"/>
    <property type="match status" value="1"/>
</dbReference>
<dbReference type="InterPro" id="IPR036396">
    <property type="entry name" value="Cyt_P450_sf"/>
</dbReference>
<accession>A0ABT7AD05</accession>
<dbReference type="EMBL" id="JASJEV010000001">
    <property type="protein sequence ID" value="MDJ1157257.1"/>
    <property type="molecule type" value="Genomic_DNA"/>
</dbReference>
<dbReference type="InterPro" id="IPR001128">
    <property type="entry name" value="Cyt_P450"/>
</dbReference>
<keyword evidence="4" id="KW-1185">Reference proteome</keyword>
<dbReference type="SUPFAM" id="SSF48264">
    <property type="entry name" value="Cytochrome P450"/>
    <property type="match status" value="1"/>
</dbReference>
<evidence type="ECO:0000256" key="2">
    <source>
        <dbReference type="ARBA" id="ARBA00010617"/>
    </source>
</evidence>
<gene>
    <name evidence="3" type="ORF">QNA08_03260</name>
</gene>
<evidence type="ECO:0000256" key="1">
    <source>
        <dbReference type="ARBA" id="ARBA00001971"/>
    </source>
</evidence>
<dbReference type="RefSeq" id="WP_283739221.1">
    <property type="nucleotide sequence ID" value="NZ_JASJEV010000001.1"/>
</dbReference>
<dbReference type="InterPro" id="IPR002397">
    <property type="entry name" value="Cyt_P450_B"/>
</dbReference>
<evidence type="ECO:0000313" key="4">
    <source>
        <dbReference type="Proteomes" id="UP001321492"/>
    </source>
</evidence>
<dbReference type="Proteomes" id="UP001321492">
    <property type="component" value="Unassembled WGS sequence"/>
</dbReference>
<dbReference type="PRINTS" id="PR00359">
    <property type="entry name" value="BP450"/>
</dbReference>
<protein>
    <submittedName>
        <fullName evidence="3">Cytochrome P450</fullName>
    </submittedName>
</protein>
<reference evidence="3 4" key="1">
    <citation type="submission" date="2023-05" db="EMBL/GenBank/DDBJ databases">
        <title>Chelatococcus sp. nov., a moderately thermophilic bacterium isolated from hot spring microbial mat.</title>
        <authorList>
            <person name="Hu C.-J."/>
            <person name="Li W.-J."/>
        </authorList>
    </citation>
    <scope>NUCLEOTIDE SEQUENCE [LARGE SCALE GENOMIC DNA]</scope>
    <source>
        <strain evidence="3 4">SYSU G07232</strain>
    </source>
</reference>
<name>A0ABT7AD05_9HYPH</name>
<dbReference type="PANTHER" id="PTHR46696">
    <property type="entry name" value="P450, PUTATIVE (EUROFUNG)-RELATED"/>
    <property type="match status" value="1"/>
</dbReference>
<dbReference type="Pfam" id="PF00067">
    <property type="entry name" value="p450"/>
    <property type="match status" value="1"/>
</dbReference>
<dbReference type="Gene3D" id="1.10.630.10">
    <property type="entry name" value="Cytochrome P450"/>
    <property type="match status" value="1"/>
</dbReference>
<evidence type="ECO:0000313" key="3">
    <source>
        <dbReference type="EMBL" id="MDJ1157257.1"/>
    </source>
</evidence>
<comment type="cofactor">
    <cofactor evidence="1">
        <name>heme</name>
        <dbReference type="ChEBI" id="CHEBI:30413"/>
    </cofactor>
</comment>
<dbReference type="CDD" id="cd11036">
    <property type="entry name" value="AknT-like"/>
    <property type="match status" value="1"/>
</dbReference>
<organism evidence="3 4">
    <name type="scientific">Chelatococcus albus</name>
    <dbReference type="NCBI Taxonomy" id="3047466"/>
    <lineage>
        <taxon>Bacteria</taxon>
        <taxon>Pseudomonadati</taxon>
        <taxon>Pseudomonadota</taxon>
        <taxon>Alphaproteobacteria</taxon>
        <taxon>Hyphomicrobiales</taxon>
        <taxon>Chelatococcaceae</taxon>
        <taxon>Chelatococcus</taxon>
    </lineage>
</organism>
<sequence length="389" mass="40001">MHPTDAVAAVTHHDPYPYYAELVRHRPVHRDEGLGLWVAAGAGEVADVLAAEACRVRPLREPVPRHLAGSAAGDAFGQLVRMNDGAFHAAVKPALAGALATVRPAQVGAIARACAKHLVAAAGGCLTRAGIDNALVRLPVQVVGQLLGLPEAGSAETIAGVGAFVRCCAPGATTGDVGAGHAAAAALVDAFRRALAAQGEADGLLPHLARLAREAGTEAVAANALGLLFQAHDATAGLLGNALVALARRPDLRPSLRREPGLGKAFVREVLRHDPPVQNTRRFLAADATVAGVRMGAGEAVLVVLAAANRDPSVNSDPDRFDMGRRNARCFAMGDGRHACPGHRIAAMIAASAVAVLAEPVVGLDDLGEPAGYRPSVNVRIPVFSVARR</sequence>
<comment type="similarity">
    <text evidence="2">Belongs to the cytochrome P450 family.</text>
</comment>